<dbReference type="InterPro" id="IPR055015">
    <property type="entry name" value="GCX_COOH"/>
</dbReference>
<dbReference type="OrthoDB" id="1488710at2"/>
<dbReference type="SUPFAM" id="SSF49299">
    <property type="entry name" value="PKD domain"/>
    <property type="match status" value="1"/>
</dbReference>
<dbReference type="InterPro" id="IPR000601">
    <property type="entry name" value="PKD_dom"/>
</dbReference>
<dbReference type="InterPro" id="IPR035986">
    <property type="entry name" value="PKD_dom_sf"/>
</dbReference>
<feature type="domain" description="PKD" evidence="2">
    <location>
        <begin position="1368"/>
        <end position="1440"/>
    </location>
</feature>
<dbReference type="RefSeq" id="WP_111372463.1">
    <property type="nucleotide sequence ID" value="NZ_CP029480.1"/>
</dbReference>
<name>A0A2Z4GDK2_9BACT</name>
<feature type="region of interest" description="Disordered" evidence="1">
    <location>
        <begin position="2047"/>
        <end position="2100"/>
    </location>
</feature>
<dbReference type="KEGG" id="als:DJ013_14070"/>
<dbReference type="SUPFAM" id="SSF48726">
    <property type="entry name" value="Immunoglobulin"/>
    <property type="match status" value="1"/>
</dbReference>
<dbReference type="InterPro" id="IPR001434">
    <property type="entry name" value="OmcB-like_DUF11"/>
</dbReference>
<dbReference type="InterPro" id="IPR003599">
    <property type="entry name" value="Ig_sub"/>
</dbReference>
<accession>A0A2Z4GDK2</accession>
<reference evidence="3 4" key="1">
    <citation type="submission" date="2018-05" db="EMBL/GenBank/DDBJ databases">
        <title>Complete genome sequence of Arcticibacterium luteifluviistationis SM1504T, a cytophagaceae bacterium isolated from Arctic surface seawater.</title>
        <authorList>
            <person name="Li Y."/>
            <person name="Qin Q.-L."/>
        </authorList>
    </citation>
    <scope>NUCLEOTIDE SEQUENCE [LARGE SCALE GENOMIC DNA]</scope>
    <source>
        <strain evidence="3 4">SM1504</strain>
    </source>
</reference>
<evidence type="ECO:0000313" key="3">
    <source>
        <dbReference type="EMBL" id="AWV99231.1"/>
    </source>
</evidence>
<dbReference type="Pfam" id="PF01345">
    <property type="entry name" value="DUF11"/>
    <property type="match status" value="1"/>
</dbReference>
<evidence type="ECO:0000313" key="4">
    <source>
        <dbReference type="Proteomes" id="UP000249873"/>
    </source>
</evidence>
<dbReference type="Pfam" id="PF17963">
    <property type="entry name" value="Big_9"/>
    <property type="match status" value="1"/>
</dbReference>
<dbReference type="InterPro" id="IPR013783">
    <property type="entry name" value="Ig-like_fold"/>
</dbReference>
<dbReference type="Proteomes" id="UP000249873">
    <property type="component" value="Chromosome"/>
</dbReference>
<dbReference type="SMART" id="SM00409">
    <property type="entry name" value="IG"/>
    <property type="match status" value="4"/>
</dbReference>
<gene>
    <name evidence="3" type="ORF">DJ013_14070</name>
</gene>
<dbReference type="NCBIfam" id="NF045639">
    <property type="entry name" value="GCX_COOH"/>
    <property type="match status" value="1"/>
</dbReference>
<proteinExistence type="predicted"/>
<dbReference type="Gene3D" id="2.60.40.10">
    <property type="entry name" value="Immunoglobulins"/>
    <property type="match status" value="4"/>
</dbReference>
<feature type="compositionally biased region" description="Low complexity" evidence="1">
    <location>
        <begin position="2074"/>
        <end position="2087"/>
    </location>
</feature>
<keyword evidence="4" id="KW-1185">Reference proteome</keyword>
<dbReference type="SUPFAM" id="SSF63829">
    <property type="entry name" value="Calcium-dependent phosphotriesterase"/>
    <property type="match status" value="1"/>
</dbReference>
<dbReference type="EMBL" id="CP029480">
    <property type="protein sequence ID" value="AWV99231.1"/>
    <property type="molecule type" value="Genomic_DNA"/>
</dbReference>
<protein>
    <recommendedName>
        <fullName evidence="2">PKD domain-containing protein</fullName>
    </recommendedName>
</protein>
<dbReference type="PROSITE" id="PS50093">
    <property type="entry name" value="PKD"/>
    <property type="match status" value="1"/>
</dbReference>
<dbReference type="InterPro" id="IPR047589">
    <property type="entry name" value="DUF11_rpt"/>
</dbReference>
<evidence type="ECO:0000259" key="2">
    <source>
        <dbReference type="PROSITE" id="PS50093"/>
    </source>
</evidence>
<dbReference type="InterPro" id="IPR036179">
    <property type="entry name" value="Ig-like_dom_sf"/>
</dbReference>
<evidence type="ECO:0000256" key="1">
    <source>
        <dbReference type="SAM" id="MobiDB-lite"/>
    </source>
</evidence>
<sequence length="3385" mass="351067">MMKIFTPLVENSQDKAILLDSLGIKRSGSNVINLSPLGRAAGFISKGFNSYLMVLALMLSSFGFQSFAQNAPIGEDKYYLLLGELLWDGQGNTSRTDVYQFTTGGGISNCSLPGVGGGEGMAIDHSQNIAYIATCCAQGEVRIYDYNTASFLNPIKLPAGEDILDVALSLDNAFLYVATYKYLYKISTSSRTIVGSFAKGSLSNPDGNNFWGVAVHPTNGNIYVSTNWRANSGKSTIEAINPNMASKTLIATAPTGFNYRGVTFASDGSFWVVAVNGSGSIKDKLFHYSSTGSLISSFEFPTPSVNAGNGAGKVDPYDIAFGPDGNLYITTFDGDCVTKFKTSNNTFSTYLQYVSGVGGKSIAFVGGNFKCVCSSPVVNQSNITLTSATCSGSVTNENATAKIGNLVYSSSKAVKADIKEGSSYGTTPIYGAGSNKILSSGQTSITFNSLKQGTTYTVRLWSGYDACFTDVTFTTGKVCCATISSPDPQTAQVNKGQVFDLTVNSNATTSTYIEWVRSTQNVSSLDQLTTKTVVGGGYVTNGAVTIQVNAPSSDGTYYYYACFKPLDACGTFAKHIVTVKNIGTEDPVCFSGTRVITDNKKNGACEPSSSTYYSVWLNMKSSNGKPNYQHFKSSDLKFEEYCNGTAKLYGRALADGGSSNDYIDVVYNLSNRTATTPSNSPKTTSCSTYGNDLYYYKDAVGTIKGGASGIYQGMEITISDIDSNSLPAFQLGTGANINTNDFGASGWFDMNFTSSGTNGWSKVTSHGDFNFNLGGIVPFELEASTSSQSVCLDGSVTFNAQFKGEVPEDCNLSYSWKSPNNVQVSTTQSFSINNVLQDNAGVYTVTASFVSGGQVCSATATVNIVVDPNCEGTPVCVPDCTPVSLVSWDLDNCNTGTGGNWYGEFTPNVKTGGCGEVEASTIYRVNPDVNKHSCASGISGDAMCINGIDSNTKPNSGNDRAVRFATTITPSSGKSYKLSDLQFSYKRSGYQCNDGGSQSLVLYVFKNGTKVYEETITGLTKSWKTKTVTFSESEDFISDAATTYEFELIGFNPVGGCTVWEIDEVKLNGCCGNSVAKPVINVSSGNICKGESVTLTASNCSGDLLWSTGATTAEIVVSPQITTSYLVSCSLGSCSAQQSVTVTVDPNCNNDVCLTCQPKTVVKWNLDQCLALTEAYSYSEFLPEYPNSGNFTSVSATNIYRNNPNDNPHSCVVGFTGNANSDRAMCVSANKSSSADWDKAIRFKATFNPSQTGSLTKLRFNQRAASILNYAPEPSSSGGSASNNYPTKYSLRIYKDGSLVYESLNRSTSPTNWTTEEIDLSSDPDFEFSDETEYEFKMTAYSPVGNGASISAWDLDNIEIIACNKSDLITATASNNGNICIGGDVTLSANSGTSNLTYNWTGPNGFTATGSSVTTAEPGVYTVSVTSTNSCTATATTQVTFKDQPKITVSNTTTCAGEAGSLTASACNGNVSWNTGATGKTLTINNTDVTKEYTATCTENGCTASASGIIYVQNCNEDCIPPTDDEFEICEDEVLTEDVTSNDVLPSDAFDIVYSVNSNVSNGTLNFSNNGEFVYTPTPGFSGVDNFIYKQVYKINDSIQSYTTDDAVLNGCGTNKIIDTYVKGLENGGQSNTISVPNPSNLNNVIVEVWVENGSCSNTMTIEGQVVTGQFVVRTNGQPDSEKIFRTTLSSISADGVINISAGSSSCKMSSVAAYVERDQIGGASSYLSSDTDLYHGYVSGGDDCVTVNIPIGGSSSARDIDFKIPLHEVDNVRPVTVTITAGGVTQSVSSTSGTNGADLVSITLSNVPASAEIAEITVCSPDGNGDSFGIGAVSAAVEECKPPSEICEEVAEVEIIVHPRPKGSIPVIESICQTFDLELKSGVWTNANSYSWVGPNGFSSDLQNPTITAATPDASGTYTLTVSNLNGCVTTATVVVEVGVCEYDLALVKTREGAATVNPNDEVTFNITVKNQGEIPSGLYEIKDRIPLGTELVSAPGNTNVSGRLVTWSNLPNLAPGQTATYPITIKIVDPSKRKFRNWAEITNDSSVDYGTTDDDSTPDSNIGDDDDLGTGVVPNDNVVNNNDINADSIPNDEDDNDYEDVDVDVRYDLSLVKNRTSDAVASPANPNVTYDIIIKNDGDVESFAYAVTDLIPGGISVTINALDDASFSFGSASYCVNASDPTPTIIGVAGGTFSSTVGLSINSATGQIDVSASTPGNYSVTYTTAGTCSNSSNVSVTINALDDASFSFGSASYCVNASDPTPTITGVAGGTFSSTVGLSINSATGQIDVSASTSGAYSVTYSTAGTCSNSSTASVTITALDNSSFNYSASAYCIDASDPTPTITGVAGGTFSSTAGLSINASTGQIDVSASTPGAYSVTYTTAGTCPNSSSVSVTINALGDASFSYGSASYCVSAADPTPTITGVASGTFSSTVGLSINSATGQIDVSASTPGNYSVTYTTAGTCPNSSNASVTINALDDASFNYSASAYCVDGLDPTPTITGLSGGVFSSTAGLSINTSTGAIDVSASTPGTYSVTYTTAGTCSNSSNVSVTINALDDASFSYGSASYCVSTSDPTPTITGVLGGTFSSTAGLSINSATGQIDVSASTPGAYSVTYTTAGACSNSSTASVTITALDDASFNYSASAYCVDASDPTPTITGVAGGTFSSTAGLSINASTGQIDVSASTPGAYSVTYTSAGTCPNSSNVSVTINALDDASFSYGSASYCVSAADPTPTITGVASGTFSSTVGLSINSATGQIDVSASTPGTYSVTYTTAGTCPNSSNASVTINALDDASFNYSESAYCVDGSDPTPTITGLSGGSFSSTGGLSINSGTGAIDVSASIPGTYTVTYTTAGTCSNSSTASVTINTLPVPLIVGSVNLSCGVTSVSRMASGGTSYSWSNSLGTNAIANITAPGTYTVTVTGSNGCLATATTAVTIDNAVPSVSITGTDSLNCTQNSVTRTALGTGTYQWSNGLGTNTTANITVAGTYTVTLTAANGCTNTATTAVFFDNDLIVTASNDGPYEEGDAINFMGTGGPSYLWTGPDGFTSSSINPSISKASPAKAGIYTVTVNTGVCTGTATTNVIISCSTPGMSYYVAYTDGAEPEVFSPLVSQMEIQVSNRPMTVLAVPNCELPLVESARLQLSGTGNTQFYIDNDLPYSLYEQNGAISGDVFVPNLYTFISRGFSQDNSQGIVVVGPDNIQFSIVHGDRDISYPTLSTNVICAGTNLTVSSIESGVFNFNVGNVFQAYLSDENGNFGSQTLIGSSLDPANIVCSIPNNLPSGNNYKVVIRSSSPIVSSAVSASLSITSSSVSLLSPTNDILSGTRTEQATQTINAQNKIEGSSNVMYKAGNAVLLEPGFRAASGTVFSAKIENVCAD</sequence>
<dbReference type="NCBIfam" id="TIGR01451">
    <property type="entry name" value="B_ant_repeat"/>
    <property type="match status" value="1"/>
</dbReference>
<organism evidence="3 4">
    <name type="scientific">Arcticibacterium luteifluviistationis</name>
    <dbReference type="NCBI Taxonomy" id="1784714"/>
    <lineage>
        <taxon>Bacteria</taxon>
        <taxon>Pseudomonadati</taxon>
        <taxon>Bacteroidota</taxon>
        <taxon>Cytophagia</taxon>
        <taxon>Cytophagales</taxon>
        <taxon>Leadbetterellaceae</taxon>
        <taxon>Arcticibacterium</taxon>
    </lineage>
</organism>
<feature type="compositionally biased region" description="Acidic residues" evidence="1">
    <location>
        <begin position="2053"/>
        <end position="2070"/>
    </location>
</feature>